<comment type="caution">
    <text evidence="3">The sequence shown here is derived from an EMBL/GenBank/DDBJ whole genome shotgun (WGS) entry which is preliminary data.</text>
</comment>
<dbReference type="SUPFAM" id="SSF51735">
    <property type="entry name" value="NAD(P)-binding Rossmann-fold domains"/>
    <property type="match status" value="1"/>
</dbReference>
<dbReference type="Gene3D" id="3.90.180.10">
    <property type="entry name" value="Medium-chain alcohol dehydrogenases, catalytic domain"/>
    <property type="match status" value="1"/>
</dbReference>
<evidence type="ECO:0000259" key="2">
    <source>
        <dbReference type="SMART" id="SM00829"/>
    </source>
</evidence>
<name>A0A0C2FJ16_9ACTN</name>
<keyword evidence="4" id="KW-1185">Reference proteome</keyword>
<dbReference type="Gene3D" id="3.40.50.720">
    <property type="entry name" value="NAD(P)-binding Rossmann-like Domain"/>
    <property type="match status" value="1"/>
</dbReference>
<dbReference type="GO" id="GO:0016491">
    <property type="term" value="F:oxidoreductase activity"/>
    <property type="evidence" value="ECO:0007669"/>
    <property type="project" value="InterPro"/>
</dbReference>
<sequence>MAYAVRYSRYGGPEVLTLEQEEAPEPGPEQVRVAVRAVGVNPADWKIRSGAFSADASQPPQRPQGTGLDLAGTVEATGAGATGWNVGQAVFGKAQGGAAATHALAPTDSLMAKPDWLSFELAAALPIPAETAYRTLGLLGVGAEEGTTVLVHAVAGGVGLIAAQLARARGARVIGTASTRHHDFLRELGVEPLTYGEGLEDRLREAAPKGVDAVLDASGRGVLAISVELAGTADQVITIADPAAAEHGVRFSGGGDDRAPLEEVFAEVLPLIEQGRLHLPIERTFPLEQTAQAQRFSEEGHLRGKIVLTVGDQAG</sequence>
<dbReference type="Proteomes" id="UP000031675">
    <property type="component" value="Unassembled WGS sequence"/>
</dbReference>
<dbReference type="EMBL" id="JROO01000014">
    <property type="protein sequence ID" value="KIH99239.1"/>
    <property type="molecule type" value="Genomic_DNA"/>
</dbReference>
<protein>
    <recommendedName>
        <fullName evidence="2">Enoyl reductase (ER) domain-containing protein</fullName>
    </recommendedName>
</protein>
<dbReference type="SMART" id="SM00829">
    <property type="entry name" value="PKS_ER"/>
    <property type="match status" value="1"/>
</dbReference>
<dbReference type="InterPro" id="IPR011032">
    <property type="entry name" value="GroES-like_sf"/>
</dbReference>
<feature type="domain" description="Enoyl reductase (ER)" evidence="2">
    <location>
        <begin position="11"/>
        <end position="308"/>
    </location>
</feature>
<dbReference type="CDD" id="cd05289">
    <property type="entry name" value="MDR_like_2"/>
    <property type="match status" value="1"/>
</dbReference>
<dbReference type="Pfam" id="PF13602">
    <property type="entry name" value="ADH_zinc_N_2"/>
    <property type="match status" value="1"/>
</dbReference>
<dbReference type="SUPFAM" id="SSF50129">
    <property type="entry name" value="GroES-like"/>
    <property type="match status" value="1"/>
</dbReference>
<dbReference type="OrthoDB" id="2665481at2"/>
<dbReference type="InterPro" id="IPR036291">
    <property type="entry name" value="NAD(P)-bd_dom_sf"/>
</dbReference>
<proteinExistence type="predicted"/>
<gene>
    <name evidence="3" type="ORF">LP52_09010</name>
</gene>
<evidence type="ECO:0000256" key="1">
    <source>
        <dbReference type="ARBA" id="ARBA00022857"/>
    </source>
</evidence>
<keyword evidence="1" id="KW-0521">NADP</keyword>
<evidence type="ECO:0000313" key="4">
    <source>
        <dbReference type="Proteomes" id="UP000031675"/>
    </source>
</evidence>
<dbReference type="Pfam" id="PF08240">
    <property type="entry name" value="ADH_N"/>
    <property type="match status" value="1"/>
</dbReference>
<evidence type="ECO:0000313" key="3">
    <source>
        <dbReference type="EMBL" id="KIH99239.1"/>
    </source>
</evidence>
<dbReference type="AlphaFoldDB" id="A0A0C2FJ16"/>
<dbReference type="PANTHER" id="PTHR44154">
    <property type="entry name" value="QUINONE OXIDOREDUCTASE"/>
    <property type="match status" value="1"/>
</dbReference>
<accession>A0A0C2FJ16</accession>
<dbReference type="InterPro" id="IPR051603">
    <property type="entry name" value="Zinc-ADH_QOR/CCCR"/>
</dbReference>
<dbReference type="STRING" id="183763.LP52_09010"/>
<dbReference type="InterPro" id="IPR020843">
    <property type="entry name" value="ER"/>
</dbReference>
<dbReference type="RefSeq" id="WP_040272346.1">
    <property type="nucleotide sequence ID" value="NZ_JROO01000014.1"/>
</dbReference>
<dbReference type="PANTHER" id="PTHR44154:SF1">
    <property type="entry name" value="QUINONE OXIDOREDUCTASE"/>
    <property type="match status" value="1"/>
</dbReference>
<dbReference type="InterPro" id="IPR013154">
    <property type="entry name" value="ADH-like_N"/>
</dbReference>
<organism evidence="3 4">
    <name type="scientific">Streptomonospora alba</name>
    <dbReference type="NCBI Taxonomy" id="183763"/>
    <lineage>
        <taxon>Bacteria</taxon>
        <taxon>Bacillati</taxon>
        <taxon>Actinomycetota</taxon>
        <taxon>Actinomycetes</taxon>
        <taxon>Streptosporangiales</taxon>
        <taxon>Nocardiopsidaceae</taxon>
        <taxon>Streptomonospora</taxon>
    </lineage>
</organism>
<reference evidence="4" key="1">
    <citation type="journal article" date="2015" name="Chem. Biol.">
        <title>Structure, bioactivity, and resistance mechanism of streptomonomicin, an unusual lasso Peptide from an understudied halophilic actinomycete.</title>
        <authorList>
            <person name="Metelev M."/>
            <person name="Tietz J.I."/>
            <person name="Melby J.O."/>
            <person name="Blair P.M."/>
            <person name="Zhu L."/>
            <person name="Livnat I."/>
            <person name="Severinov K."/>
            <person name="Mitchell D.A."/>
        </authorList>
    </citation>
    <scope>NUCLEOTIDE SEQUENCE [LARGE SCALE GENOMIC DNA]</scope>
    <source>
        <strain evidence="4">YIM 90003</strain>
    </source>
</reference>